<name>A0AAD6R9C7_9ROSI</name>
<dbReference type="EMBL" id="JAQIZT010000003">
    <property type="protein sequence ID" value="KAJ7004798.1"/>
    <property type="molecule type" value="Genomic_DNA"/>
</dbReference>
<keyword evidence="2" id="KW-1185">Reference proteome</keyword>
<organism evidence="1 2">
    <name type="scientific">Populus alba x Populus x berolinensis</name>
    <dbReference type="NCBI Taxonomy" id="444605"/>
    <lineage>
        <taxon>Eukaryota</taxon>
        <taxon>Viridiplantae</taxon>
        <taxon>Streptophyta</taxon>
        <taxon>Embryophyta</taxon>
        <taxon>Tracheophyta</taxon>
        <taxon>Spermatophyta</taxon>
        <taxon>Magnoliopsida</taxon>
        <taxon>eudicotyledons</taxon>
        <taxon>Gunneridae</taxon>
        <taxon>Pentapetalae</taxon>
        <taxon>rosids</taxon>
        <taxon>fabids</taxon>
        <taxon>Malpighiales</taxon>
        <taxon>Salicaceae</taxon>
        <taxon>Saliceae</taxon>
        <taxon>Populus</taxon>
    </lineage>
</organism>
<comment type="caution">
    <text evidence="1">The sequence shown here is derived from an EMBL/GenBank/DDBJ whole genome shotgun (WGS) entry which is preliminary data.</text>
</comment>
<dbReference type="AlphaFoldDB" id="A0AAD6R9C7"/>
<gene>
    <name evidence="1" type="ORF">NC653_009592</name>
</gene>
<evidence type="ECO:0000313" key="1">
    <source>
        <dbReference type="EMBL" id="KAJ7004798.1"/>
    </source>
</evidence>
<evidence type="ECO:0000313" key="2">
    <source>
        <dbReference type="Proteomes" id="UP001164929"/>
    </source>
</evidence>
<sequence>MASMSKEEREDMARSFAFFRASSFLWKTDPNQATSSADEYWLAIIIGQFEPSNLTKMMCLELTPCSRNGHHKRSHIFQEAGTKGASRYIHGHLQTLAEPSVAKSSTC</sequence>
<accession>A0AAD6R9C7</accession>
<proteinExistence type="predicted"/>
<protein>
    <submittedName>
        <fullName evidence="1">Uncharacterized protein</fullName>
    </submittedName>
</protein>
<reference evidence="1" key="1">
    <citation type="journal article" date="2023" name="Mol. Ecol. Resour.">
        <title>Chromosome-level genome assembly of a triploid poplar Populus alba 'Berolinensis'.</title>
        <authorList>
            <person name="Chen S."/>
            <person name="Yu Y."/>
            <person name="Wang X."/>
            <person name="Wang S."/>
            <person name="Zhang T."/>
            <person name="Zhou Y."/>
            <person name="He R."/>
            <person name="Meng N."/>
            <person name="Wang Y."/>
            <person name="Liu W."/>
            <person name="Liu Z."/>
            <person name="Liu J."/>
            <person name="Guo Q."/>
            <person name="Huang H."/>
            <person name="Sederoff R.R."/>
            <person name="Wang G."/>
            <person name="Qu G."/>
            <person name="Chen S."/>
        </authorList>
    </citation>
    <scope>NUCLEOTIDE SEQUENCE</scope>
    <source>
        <strain evidence="1">SC-2020</strain>
    </source>
</reference>
<dbReference type="Proteomes" id="UP001164929">
    <property type="component" value="Chromosome 3"/>
</dbReference>